<dbReference type="InParanoid" id="D8LKL9"/>
<dbReference type="PANTHER" id="PTHR24114">
    <property type="entry name" value="LEUCINE RICH REPEAT FAMILY PROTEIN"/>
    <property type="match status" value="1"/>
</dbReference>
<keyword evidence="3" id="KW-1185">Reference proteome</keyword>
<feature type="compositionally biased region" description="Polar residues" evidence="1">
    <location>
        <begin position="953"/>
        <end position="964"/>
    </location>
</feature>
<dbReference type="InterPro" id="IPR052394">
    <property type="entry name" value="LRR-containing"/>
</dbReference>
<sequence length="1434" mass="152853">MDGKLGDPFFVTGGGSSGIHPIGTEVEAGAGLANDLKSCDTSDHKRPRSTPLPLPSNRGNFFSSGSEEYTLSARRDVRTADDANCLGHRRLCFRSEPIHDLHVATLKTIDPTGIYGMYQEWSNIKNRVLSRGFAEQRSDLALYDRLRKEAEDDKASSDNDASIDNAVVASGTNSMEEAYRTRSPSSVSPPPAAEAIDENESIPPEVVRDGNGIAARRRRRRLKDAHSFEPEGHAANLDYARNLHKEPGLPPLRLLRESSEGALRLAHMALGDRHVMALMSSLDHLPGLTSIDIADNRIGSTAMRTVLAIAEAKGVLHLDLSLNHVDRVSAGLLCKYLTRSSGLVSLLVKSCGMSALASAAIMVAVATNTTLKTLNLSGNNMGGTSDLIASHHHQQRGSAASAAAGVGGSGGEVGGADRLTGGASVALALDSNNSLTYLDLSWNKIGEINAAPIGLALENNHALRWLSLAGNRLGDQGAFSLGEALGVNCSLTHLDVSFNGISCSGAAALGHGLRGNTAIKNFQVGLSTSIYSTLANEPRHRIYFSQGATSQGAALQRNLQLVRPSPDAAVLQPRGIIVNAAEGEGSLQGDVPLEFCARSYSDQQTTLAALSVRVHGEHEAWPLPTKGRLTGLVEFIPLPPCMASVCNATGLRGLLAAMNGCFDTRVEVFRLFVADLFMTTNQVQWLIEQLAGGPNVLNSAEMLKMMAAVSPQLFDNTGLPDLIERNLSPMGRKMLEVQLGQAYPAFTGGVSGPFLLDLRFSRHRLAAVRLAEAENFQTRATVWRHRERTKESKTRSKARRRVLIEERVARSMCYTSCGNGVASGLRDKPTGVLELEFVCLSRPPEGTQPISDRRLARLLNSCGMLDPHYWSEYMRPTSFPVSFVDLIRLLRVKGRGDKRQAKILVLLLRVKNSMLRAARVARPRQGLTGMRCVRYRVGGAASAIVGSTRSTPTLASTVVSATSRSPKKTATCAPAAAATGHDSSVTSPEVGPASGKGDRADGGVSPPEHLDPSRRDETSVRTAAASGAADDSPDKDKHHGSEEQKQVARVTEEELTPVQAAVLAVDKRLKGLLEAGGILRGTTSGRECLQGFPRGTPVWENHCGRVGGRDEGGGGGRRVVGASDVVDDEDVAGGAMGWARKFCESDDGRFPSDESGEGISLGKVLAKHVVRDGDVGLVGTSPPTLLVHGLCIRVRHAESNRVLRVKRHPPASGHGEDNAERHEDEWASVARQGVKGCRLRIGTKKEVASALAATFAGLTKQPNLASTSTSSAATPRTLGTLDMTTDKGWRELFVPPELLVSTAVTEAGPLQLTLLVVNTSPEPNLSQSLAQLRVRLGGSWLSSAQAATVAAVVPRVLGGVHYRVDVAVFLFSRVVDLENYRQVIETLHERKRPQLLLRLGNLDALCPVPALSSAAAATSTKSGTAPITRLSSSA</sequence>
<evidence type="ECO:0000256" key="1">
    <source>
        <dbReference type="SAM" id="MobiDB-lite"/>
    </source>
</evidence>
<dbReference type="Gene3D" id="3.80.10.10">
    <property type="entry name" value="Ribonuclease Inhibitor"/>
    <property type="match status" value="2"/>
</dbReference>
<dbReference type="OrthoDB" id="341587at2759"/>
<feature type="compositionally biased region" description="Basic and acidic residues" evidence="1">
    <location>
        <begin position="1214"/>
        <end position="1224"/>
    </location>
</feature>
<protein>
    <submittedName>
        <fullName evidence="2">Hypothetical leucine rich repeat protein</fullName>
    </submittedName>
</protein>
<dbReference type="SMART" id="SM00368">
    <property type="entry name" value="LRR_RI"/>
    <property type="match status" value="3"/>
</dbReference>
<evidence type="ECO:0000313" key="2">
    <source>
        <dbReference type="EMBL" id="CBN74609.1"/>
    </source>
</evidence>
<feature type="compositionally biased region" description="Low complexity" evidence="1">
    <location>
        <begin position="969"/>
        <end position="979"/>
    </location>
</feature>
<evidence type="ECO:0000313" key="3">
    <source>
        <dbReference type="Proteomes" id="UP000002630"/>
    </source>
</evidence>
<feature type="region of interest" description="Disordered" evidence="1">
    <location>
        <begin position="173"/>
        <end position="229"/>
    </location>
</feature>
<dbReference type="EMBL" id="FN649744">
    <property type="protein sequence ID" value="CBN74609.1"/>
    <property type="molecule type" value="Genomic_DNA"/>
</dbReference>
<name>D8LKL9_ECTSI</name>
<feature type="compositionally biased region" description="Basic and acidic residues" evidence="1">
    <location>
        <begin position="1008"/>
        <end position="1019"/>
    </location>
</feature>
<feature type="region of interest" description="Disordered" evidence="1">
    <location>
        <begin position="35"/>
        <end position="59"/>
    </location>
</feature>
<feature type="region of interest" description="Disordered" evidence="1">
    <location>
        <begin position="1205"/>
        <end position="1224"/>
    </location>
</feature>
<feature type="region of interest" description="Disordered" evidence="1">
    <location>
        <begin position="953"/>
        <end position="1053"/>
    </location>
</feature>
<dbReference type="Proteomes" id="UP000002630">
    <property type="component" value="Linkage Group LG19"/>
</dbReference>
<dbReference type="PANTHER" id="PTHR24114:SF2">
    <property type="entry name" value="F-BOX DOMAIN-CONTAINING PROTEIN-RELATED"/>
    <property type="match status" value="1"/>
</dbReference>
<proteinExistence type="predicted"/>
<dbReference type="SUPFAM" id="SSF52047">
    <property type="entry name" value="RNI-like"/>
    <property type="match status" value="1"/>
</dbReference>
<dbReference type="eggNOG" id="KOG4308">
    <property type="taxonomic scope" value="Eukaryota"/>
</dbReference>
<reference evidence="2 3" key="1">
    <citation type="journal article" date="2010" name="Nature">
        <title>The Ectocarpus genome and the independent evolution of multicellularity in brown algae.</title>
        <authorList>
            <person name="Cock J.M."/>
            <person name="Sterck L."/>
            <person name="Rouze P."/>
            <person name="Scornet D."/>
            <person name="Allen A.E."/>
            <person name="Amoutzias G."/>
            <person name="Anthouard V."/>
            <person name="Artiguenave F."/>
            <person name="Aury J.M."/>
            <person name="Badger J.H."/>
            <person name="Beszteri B."/>
            <person name="Billiau K."/>
            <person name="Bonnet E."/>
            <person name="Bothwell J.H."/>
            <person name="Bowler C."/>
            <person name="Boyen C."/>
            <person name="Brownlee C."/>
            <person name="Carrano C.J."/>
            <person name="Charrier B."/>
            <person name="Cho G.Y."/>
            <person name="Coelho S.M."/>
            <person name="Collen J."/>
            <person name="Corre E."/>
            <person name="Da Silva C."/>
            <person name="Delage L."/>
            <person name="Delaroque N."/>
            <person name="Dittami S.M."/>
            <person name="Doulbeau S."/>
            <person name="Elias M."/>
            <person name="Farnham G."/>
            <person name="Gachon C.M."/>
            <person name="Gschloessl B."/>
            <person name="Heesch S."/>
            <person name="Jabbari K."/>
            <person name="Jubin C."/>
            <person name="Kawai H."/>
            <person name="Kimura K."/>
            <person name="Kloareg B."/>
            <person name="Kupper F.C."/>
            <person name="Lang D."/>
            <person name="Le Bail A."/>
            <person name="Leblanc C."/>
            <person name="Lerouge P."/>
            <person name="Lohr M."/>
            <person name="Lopez P.J."/>
            <person name="Martens C."/>
            <person name="Maumus F."/>
            <person name="Michel G."/>
            <person name="Miranda-Saavedra D."/>
            <person name="Morales J."/>
            <person name="Moreau H."/>
            <person name="Motomura T."/>
            <person name="Nagasato C."/>
            <person name="Napoli C.A."/>
            <person name="Nelson D.R."/>
            <person name="Nyvall-Collen P."/>
            <person name="Peters A.F."/>
            <person name="Pommier C."/>
            <person name="Potin P."/>
            <person name="Poulain J."/>
            <person name="Quesneville H."/>
            <person name="Read B."/>
            <person name="Rensing S.A."/>
            <person name="Ritter A."/>
            <person name="Rousvoal S."/>
            <person name="Samanta M."/>
            <person name="Samson G."/>
            <person name="Schroeder D.C."/>
            <person name="Segurens B."/>
            <person name="Strittmatter M."/>
            <person name="Tonon T."/>
            <person name="Tregear J.W."/>
            <person name="Valentin K."/>
            <person name="von Dassow P."/>
            <person name="Yamagishi T."/>
            <person name="Van de Peer Y."/>
            <person name="Wincker P."/>
        </authorList>
    </citation>
    <scope>NUCLEOTIDE SEQUENCE [LARGE SCALE GENOMIC DNA]</scope>
    <source>
        <strain evidence="3">Ec32 / CCAP1310/4</strain>
    </source>
</reference>
<dbReference type="EMBL" id="FN648487">
    <property type="protein sequence ID" value="CBN74609.1"/>
    <property type="molecule type" value="Genomic_DNA"/>
</dbReference>
<gene>
    <name evidence="2" type="ORF">Esi_0030_0159</name>
</gene>
<dbReference type="InterPro" id="IPR032675">
    <property type="entry name" value="LRR_dom_sf"/>
</dbReference>
<organism evidence="2 3">
    <name type="scientific">Ectocarpus siliculosus</name>
    <name type="common">Brown alga</name>
    <name type="synonym">Conferva siliculosa</name>
    <dbReference type="NCBI Taxonomy" id="2880"/>
    <lineage>
        <taxon>Eukaryota</taxon>
        <taxon>Sar</taxon>
        <taxon>Stramenopiles</taxon>
        <taxon>Ochrophyta</taxon>
        <taxon>PX clade</taxon>
        <taxon>Phaeophyceae</taxon>
        <taxon>Ectocarpales</taxon>
        <taxon>Ectocarpaceae</taxon>
        <taxon>Ectocarpus</taxon>
    </lineage>
</organism>
<dbReference type="Pfam" id="PF13516">
    <property type="entry name" value="LRR_6"/>
    <property type="match status" value="4"/>
</dbReference>
<dbReference type="InterPro" id="IPR001611">
    <property type="entry name" value="Leu-rich_rpt"/>
</dbReference>
<feature type="compositionally biased region" description="Basic and acidic residues" evidence="1">
    <location>
        <begin position="1032"/>
        <end position="1052"/>
    </location>
</feature>
<accession>D8LKL9</accession>